<feature type="region of interest" description="Disordered" evidence="6">
    <location>
        <begin position="343"/>
        <end position="365"/>
    </location>
</feature>
<accession>A0A8H4VIY1</accession>
<feature type="transmembrane region" description="Helical" evidence="7">
    <location>
        <begin position="43"/>
        <end position="68"/>
    </location>
</feature>
<protein>
    <recommendedName>
        <fullName evidence="8">Rhodopsin domain-containing protein</fullName>
    </recommendedName>
</protein>
<keyword evidence="4 7" id="KW-0472">Membrane</keyword>
<feature type="transmembrane region" description="Helical" evidence="7">
    <location>
        <begin position="121"/>
        <end position="142"/>
    </location>
</feature>
<evidence type="ECO:0000256" key="3">
    <source>
        <dbReference type="ARBA" id="ARBA00022989"/>
    </source>
</evidence>
<keyword evidence="2 7" id="KW-0812">Transmembrane</keyword>
<sequence length="365" mass="40109">MPLGGKGPVLVTVLWSENFLSAILIGLRFYTRTFIITRIGWDDYALIATWLLMVGYAAMSSVSAAAGLGQHAGDLTTEMFANALFFEMIAQVFACFAIGMAKVAVSLFLMRIVVNKWHKGILWFCIATMMTLSTLLAIGVFVHCTPTRSLWDPQLAAEQVCHLNFILLAKLDCGWAAAMDFFLALLPWLILWNVNMKRRDKITVCISLSLGVFAGVCGVIRTSGLDALSQTSDYLYATTESLIWTSTEVTMTIVCVCISALRPLWTHLRGGSSSGGYQEHTGPRSKRGTSYGLQNLPSETRCTYTREVSHDRGMDDADTESSKGIVTHGAAIHRVQQFNVTYEDAQSNSSTRDDVEAQPTTQTAI</sequence>
<dbReference type="InterPro" id="IPR052337">
    <property type="entry name" value="SAT4-like"/>
</dbReference>
<evidence type="ECO:0000256" key="2">
    <source>
        <dbReference type="ARBA" id="ARBA00022692"/>
    </source>
</evidence>
<dbReference type="AlphaFoldDB" id="A0A8H4VIY1"/>
<gene>
    <name evidence="9" type="ORF">G7Y89_g15841</name>
</gene>
<evidence type="ECO:0000256" key="5">
    <source>
        <dbReference type="ARBA" id="ARBA00038359"/>
    </source>
</evidence>
<keyword evidence="3 7" id="KW-1133">Transmembrane helix</keyword>
<dbReference type="PANTHER" id="PTHR33048">
    <property type="entry name" value="PTH11-LIKE INTEGRAL MEMBRANE PROTEIN (AFU_ORTHOLOGUE AFUA_5G11245)"/>
    <property type="match status" value="1"/>
</dbReference>
<evidence type="ECO:0000256" key="1">
    <source>
        <dbReference type="ARBA" id="ARBA00004141"/>
    </source>
</evidence>
<feature type="domain" description="Rhodopsin" evidence="8">
    <location>
        <begin position="27"/>
        <end position="266"/>
    </location>
</feature>
<feature type="transmembrane region" description="Helical" evidence="7">
    <location>
        <begin position="88"/>
        <end position="109"/>
    </location>
</feature>
<keyword evidence="10" id="KW-1185">Reference proteome</keyword>
<evidence type="ECO:0000313" key="10">
    <source>
        <dbReference type="Proteomes" id="UP000566819"/>
    </source>
</evidence>
<dbReference type="Pfam" id="PF20684">
    <property type="entry name" value="Fung_rhodopsin"/>
    <property type="match status" value="1"/>
</dbReference>
<proteinExistence type="inferred from homology"/>
<feature type="region of interest" description="Disordered" evidence="6">
    <location>
        <begin position="271"/>
        <end position="296"/>
    </location>
</feature>
<feature type="transmembrane region" description="Helical" evidence="7">
    <location>
        <begin position="174"/>
        <end position="192"/>
    </location>
</feature>
<dbReference type="PANTHER" id="PTHR33048:SF93">
    <property type="entry name" value="INTEGRAL MEMBRANE PROTEIN"/>
    <property type="match status" value="1"/>
</dbReference>
<feature type="transmembrane region" description="Helical" evidence="7">
    <location>
        <begin position="204"/>
        <end position="222"/>
    </location>
</feature>
<name>A0A8H4VIY1_9HELO</name>
<feature type="transmembrane region" description="Helical" evidence="7">
    <location>
        <begin position="12"/>
        <end position="31"/>
    </location>
</feature>
<comment type="subcellular location">
    <subcellularLocation>
        <location evidence="1">Membrane</location>
        <topology evidence="1">Multi-pass membrane protein</topology>
    </subcellularLocation>
</comment>
<evidence type="ECO:0000256" key="7">
    <source>
        <dbReference type="SAM" id="Phobius"/>
    </source>
</evidence>
<dbReference type="GO" id="GO:0016020">
    <property type="term" value="C:membrane"/>
    <property type="evidence" value="ECO:0007669"/>
    <property type="project" value="UniProtKB-SubCell"/>
</dbReference>
<comment type="similarity">
    <text evidence="5">Belongs to the SAT4 family.</text>
</comment>
<dbReference type="EMBL" id="JAAMPI010002750">
    <property type="protein sequence ID" value="KAF4609614.1"/>
    <property type="molecule type" value="Genomic_DNA"/>
</dbReference>
<organism evidence="9 10">
    <name type="scientific">Cudoniella acicularis</name>
    <dbReference type="NCBI Taxonomy" id="354080"/>
    <lineage>
        <taxon>Eukaryota</taxon>
        <taxon>Fungi</taxon>
        <taxon>Dikarya</taxon>
        <taxon>Ascomycota</taxon>
        <taxon>Pezizomycotina</taxon>
        <taxon>Leotiomycetes</taxon>
        <taxon>Helotiales</taxon>
        <taxon>Tricladiaceae</taxon>
        <taxon>Cudoniella</taxon>
    </lineage>
</organism>
<dbReference type="OrthoDB" id="5417844at2759"/>
<comment type="caution">
    <text evidence="9">The sequence shown here is derived from an EMBL/GenBank/DDBJ whole genome shotgun (WGS) entry which is preliminary data.</text>
</comment>
<reference evidence="9 10" key="1">
    <citation type="submission" date="2020-03" db="EMBL/GenBank/DDBJ databases">
        <title>Draft Genome Sequence of Cudoniella acicularis.</title>
        <authorList>
            <person name="Buettner E."/>
            <person name="Kellner H."/>
        </authorList>
    </citation>
    <scope>NUCLEOTIDE SEQUENCE [LARGE SCALE GENOMIC DNA]</scope>
    <source>
        <strain evidence="9 10">DSM 108380</strain>
    </source>
</reference>
<feature type="transmembrane region" description="Helical" evidence="7">
    <location>
        <begin position="242"/>
        <end position="261"/>
    </location>
</feature>
<dbReference type="Proteomes" id="UP000566819">
    <property type="component" value="Unassembled WGS sequence"/>
</dbReference>
<dbReference type="InterPro" id="IPR049326">
    <property type="entry name" value="Rhodopsin_dom_fungi"/>
</dbReference>
<evidence type="ECO:0000256" key="6">
    <source>
        <dbReference type="SAM" id="MobiDB-lite"/>
    </source>
</evidence>
<evidence type="ECO:0000256" key="4">
    <source>
        <dbReference type="ARBA" id="ARBA00023136"/>
    </source>
</evidence>
<evidence type="ECO:0000259" key="8">
    <source>
        <dbReference type="Pfam" id="PF20684"/>
    </source>
</evidence>
<evidence type="ECO:0000313" key="9">
    <source>
        <dbReference type="EMBL" id="KAF4609614.1"/>
    </source>
</evidence>